<accession>A0A7S3VRK4</accession>
<organism evidence="1">
    <name type="scientific">Dunaliella tertiolecta</name>
    <name type="common">Green alga</name>
    <dbReference type="NCBI Taxonomy" id="3047"/>
    <lineage>
        <taxon>Eukaryota</taxon>
        <taxon>Viridiplantae</taxon>
        <taxon>Chlorophyta</taxon>
        <taxon>core chlorophytes</taxon>
        <taxon>Chlorophyceae</taxon>
        <taxon>CS clade</taxon>
        <taxon>Chlamydomonadales</taxon>
        <taxon>Dunaliellaceae</taxon>
        <taxon>Dunaliella</taxon>
    </lineage>
</organism>
<reference evidence="1" key="1">
    <citation type="submission" date="2021-01" db="EMBL/GenBank/DDBJ databases">
        <authorList>
            <person name="Corre E."/>
            <person name="Pelletier E."/>
            <person name="Niang G."/>
            <person name="Scheremetjew M."/>
            <person name="Finn R."/>
            <person name="Kale V."/>
            <person name="Holt S."/>
            <person name="Cochrane G."/>
            <person name="Meng A."/>
            <person name="Brown T."/>
            <person name="Cohen L."/>
        </authorList>
    </citation>
    <scope>NUCLEOTIDE SEQUENCE</scope>
    <source>
        <strain evidence="1">CCMP1320</strain>
    </source>
</reference>
<gene>
    <name evidence="1" type="ORF">DTER00134_LOCUS16940</name>
</gene>
<evidence type="ECO:0000313" key="1">
    <source>
        <dbReference type="EMBL" id="CAE0501867.1"/>
    </source>
</evidence>
<name>A0A7S3VRK4_DUNTE</name>
<sequence>MQRLDKKNHSLHCSLANGNSICHIFLHSFKVCDQACNAPLGPPWISVGAEVCLSPWCEEHGAIVTHISMGQGQRQGSWATEHLTLIVVVRIVAWADKLILSRYPRHDTAQVGAHRIEAIAHQGSAIRGCNEVRGVALEPLGQIAGTWLRVGLEPVTGLDVGSKDVTGRLGPIITATSADDTVVGAEIDEY</sequence>
<dbReference type="AlphaFoldDB" id="A0A7S3VRK4"/>
<proteinExistence type="predicted"/>
<protein>
    <submittedName>
        <fullName evidence="1">Uncharacterized protein</fullName>
    </submittedName>
</protein>
<dbReference type="EMBL" id="HBIP01028012">
    <property type="protein sequence ID" value="CAE0501867.1"/>
    <property type="molecule type" value="Transcribed_RNA"/>
</dbReference>